<reference evidence="4 5" key="1">
    <citation type="submission" date="2018-10" db="EMBL/GenBank/DDBJ databases">
        <title>Rhizobium etli, R. leguminosarum and a new Rhizobium genospecies from Phaseolus dumosus.</title>
        <authorList>
            <person name="Ramirez-Puebla S.T."/>
            <person name="Rogel-Hernandez M.A."/>
            <person name="Guerrero G."/>
            <person name="Ormeno-Orrillo E."/>
            <person name="Martinez-Romero J.C."/>
            <person name="Negrete-Yankelevich S."/>
            <person name="Martinez-Romero E."/>
        </authorList>
    </citation>
    <scope>NUCLEOTIDE SEQUENCE [LARGE SCALE GENOMIC DNA]</scope>
    <source>
        <strain evidence="4 5">CCGE525</strain>
        <plasmid evidence="5">prccge525c</plasmid>
    </source>
</reference>
<dbReference type="GO" id="GO:0004016">
    <property type="term" value="F:adenylate cyclase activity"/>
    <property type="evidence" value="ECO:0007669"/>
    <property type="project" value="UniProtKB-ARBA"/>
</dbReference>
<feature type="domain" description="Guanylate cyclase" evidence="3">
    <location>
        <begin position="36"/>
        <end position="95"/>
    </location>
</feature>
<dbReference type="Proteomes" id="UP000282195">
    <property type="component" value="Plasmid pRCCGE525c"/>
</dbReference>
<name>A0A387FVY6_9HYPH</name>
<dbReference type="OrthoDB" id="341967at2"/>
<dbReference type="Pfam" id="PF13191">
    <property type="entry name" value="AAA_16"/>
    <property type="match status" value="1"/>
</dbReference>
<dbReference type="GO" id="GO:0035556">
    <property type="term" value="P:intracellular signal transduction"/>
    <property type="evidence" value="ECO:0007669"/>
    <property type="project" value="InterPro"/>
</dbReference>
<keyword evidence="5" id="KW-1185">Reference proteome</keyword>
<dbReference type="PANTHER" id="PTHR16305">
    <property type="entry name" value="TESTICULAR SOLUBLE ADENYLYL CYCLASE"/>
    <property type="match status" value="1"/>
</dbReference>
<organism evidence="4 5">
    <name type="scientific">Rhizobium jaguaris</name>
    <dbReference type="NCBI Taxonomy" id="1312183"/>
    <lineage>
        <taxon>Bacteria</taxon>
        <taxon>Pseudomonadati</taxon>
        <taxon>Pseudomonadota</taxon>
        <taxon>Alphaproteobacteria</taxon>
        <taxon>Hyphomicrobiales</taxon>
        <taxon>Rhizobiaceae</taxon>
        <taxon>Rhizobium/Agrobacterium group</taxon>
        <taxon>Rhizobium</taxon>
    </lineage>
</organism>
<dbReference type="Gene3D" id="3.30.70.1230">
    <property type="entry name" value="Nucleotide cyclase"/>
    <property type="match status" value="2"/>
</dbReference>
<dbReference type="KEGG" id="rjg:CCGE525_27805"/>
<dbReference type="SUPFAM" id="SSF55073">
    <property type="entry name" value="Nucleotide cyclase"/>
    <property type="match status" value="2"/>
</dbReference>
<dbReference type="Pfam" id="PF00211">
    <property type="entry name" value="Guanylate_cyc"/>
    <property type="match status" value="1"/>
</dbReference>
<evidence type="ECO:0000256" key="2">
    <source>
        <dbReference type="ARBA" id="ARBA00022840"/>
    </source>
</evidence>
<keyword evidence="2" id="KW-0067">ATP-binding</keyword>
<dbReference type="SUPFAM" id="SSF52540">
    <property type="entry name" value="P-loop containing nucleoside triphosphate hydrolases"/>
    <property type="match status" value="1"/>
</dbReference>
<dbReference type="GO" id="GO:0009190">
    <property type="term" value="P:cyclic nucleotide biosynthetic process"/>
    <property type="evidence" value="ECO:0007669"/>
    <property type="project" value="InterPro"/>
</dbReference>
<protein>
    <submittedName>
        <fullName evidence="4">Adenylate/guanylate cyclase</fullName>
    </submittedName>
</protein>
<dbReference type="PANTHER" id="PTHR16305:SF28">
    <property type="entry name" value="GUANYLATE CYCLASE DOMAIN-CONTAINING PROTEIN"/>
    <property type="match status" value="1"/>
</dbReference>
<evidence type="ECO:0000313" key="5">
    <source>
        <dbReference type="Proteomes" id="UP000282195"/>
    </source>
</evidence>
<gene>
    <name evidence="4" type="ORF">CCGE525_27805</name>
</gene>
<proteinExistence type="predicted"/>
<dbReference type="GO" id="GO:0005524">
    <property type="term" value="F:ATP binding"/>
    <property type="evidence" value="ECO:0007669"/>
    <property type="project" value="UniProtKB-KW"/>
</dbReference>
<evidence type="ECO:0000259" key="3">
    <source>
        <dbReference type="PROSITE" id="PS50125"/>
    </source>
</evidence>
<keyword evidence="4" id="KW-0614">Plasmid</keyword>
<evidence type="ECO:0000313" key="4">
    <source>
        <dbReference type="EMBL" id="AYG62563.1"/>
    </source>
</evidence>
<dbReference type="InterPro" id="IPR027417">
    <property type="entry name" value="P-loop_NTPase"/>
</dbReference>
<dbReference type="EMBL" id="CP032695">
    <property type="protein sequence ID" value="AYG62563.1"/>
    <property type="molecule type" value="Genomic_DNA"/>
</dbReference>
<dbReference type="InterPro" id="IPR041664">
    <property type="entry name" value="AAA_16"/>
</dbReference>
<accession>A0A387FVY6</accession>
<dbReference type="SMART" id="SM00044">
    <property type="entry name" value="CYCc"/>
    <property type="match status" value="1"/>
</dbReference>
<dbReference type="Gene3D" id="3.40.50.300">
    <property type="entry name" value="P-loop containing nucleotide triphosphate hydrolases"/>
    <property type="match status" value="1"/>
</dbReference>
<dbReference type="GO" id="GO:0005737">
    <property type="term" value="C:cytoplasm"/>
    <property type="evidence" value="ECO:0007669"/>
    <property type="project" value="TreeGrafter"/>
</dbReference>
<feature type="domain" description="Guanylate cyclase" evidence="3">
    <location>
        <begin position="259"/>
        <end position="378"/>
    </location>
</feature>
<sequence>MSDRSLLEARLIESFAPPPLRLFGKEPSIPPDRRMALLWLDVVGFTRITTQFLAPGPAGIEDLANLLELHFAGLIDMIVAHGGEPLMFAGDGLLAGWPCAGSTPYEALLRAAACGHQILAASRGSLPSGEPIELHAVLAFGQCHTAEIGTGSLRLHVTVGNGLADLQEASTTRAKGQLLVSAAARSILGDAATVQSAGREATILTSLRGAPDPTPLAIPPLTAEARERLASLVPLPVARRLDGRLLGWTAELRRISVVFVALPRLDHASSDILSRLESIVAAIEPEVLEQDGFIQQLRVDERGANLVVVFGIPPVAHADDPVRAVRCAVDMRDALRGIGQPSSIGVATGTAFCGLIGNDVFRAWTTYGEAVNLAARLQGLQQGTIQCDEATVRGAQDVISFVPIGHSQVRGMDLNVPVWTPRRQDRAEFDELMYGRERELKRILSALEDAAQSGISRFVLVEAESGMGKSRLLAELHHRLATERSTTLGGVADRIEHRVPYRGWRGVLTQLLGLDAKQPESQRRAAALSALSPELAPRAALLNPVLQLDFPESAELEAMSAPQRVEARLDLLVSLLRRAASGGSLLVTIDDAQWLDDESWTLATKAVRAVRGLCLVMAMQPMEEDARIETLSDGGALRLKLDGLSDEEQDRLALTRLGAERISPDLANLLRARARGHPFFCLELARALHDEGLIEVVDGTCRIAQHLADDRLPLPDSIHAAVARRIDRLDLESQVTLKVASAAGLRFPTALVAAVHPAANAEQAVVGRHLAMHHRAGMLEPDHIDELDGYSFCHGIMRDVAYELMLYGQRKQLHRAIADWYEQNGALDISRIYALLAHHLEAAGEPVRATHYLRLEAERVFGLGFVRQSLSIGLHGAALLGSEVPDDGAGLQRAIGQEMEQIVALLGDRQPADLIDLPQLQDEHVASLVPLLLSIAPYAYQSQQPELFALLGTRCLRLTLAHGQAGFTPDVYAMYSVVHAAMTGDRRTGAAWSDLSLQLQPRVKGASFARCAFINVWFHNHWVGNLEEGIARAEAGAEAGLASGEIVYGCFNLTTVVVLLAAAGRPIDEVISTGITLLARNGGRVRNSAFTLLLELQSARVLAGKTRAFDQLSDATADEETEFATMLQSRFSNQVAGYYTAKLRLAALGGDWRSALSWAEKARALLPFFAGQPSEVVLVHYHGAAALALAAFGSPEDAQALRAEGWDCADQMRNWEALNEAWLGPRADILEGLLEAGSGQIAAAQRLLSAAAERAENTGHLEDRAFALECLARVQLTAGEIPRALPEALAAYQAWGAEGKRARLADEFGAALK</sequence>
<keyword evidence="1" id="KW-0547">Nucleotide-binding</keyword>
<evidence type="ECO:0000256" key="1">
    <source>
        <dbReference type="ARBA" id="ARBA00022741"/>
    </source>
</evidence>
<geneLocation type="plasmid" evidence="5">
    <name>prccge525c</name>
</geneLocation>
<dbReference type="RefSeq" id="WP_120707478.1">
    <property type="nucleotide sequence ID" value="NZ_CP032695.1"/>
</dbReference>
<dbReference type="CDD" id="cd07302">
    <property type="entry name" value="CHD"/>
    <property type="match status" value="1"/>
</dbReference>
<dbReference type="InterPro" id="IPR001054">
    <property type="entry name" value="A/G_cyclase"/>
</dbReference>
<dbReference type="PROSITE" id="PS50125">
    <property type="entry name" value="GUANYLATE_CYCLASE_2"/>
    <property type="match status" value="2"/>
</dbReference>
<dbReference type="InterPro" id="IPR029787">
    <property type="entry name" value="Nucleotide_cyclase"/>
</dbReference>